<evidence type="ECO:0000259" key="3">
    <source>
        <dbReference type="Pfam" id="PF01464"/>
    </source>
</evidence>
<dbReference type="PROSITE" id="PS00922">
    <property type="entry name" value="TRANSGLYCOSYLASE"/>
    <property type="match status" value="1"/>
</dbReference>
<organism evidence="4 5">
    <name type="scientific">Trinickia symbiotica</name>
    <dbReference type="NCBI Taxonomy" id="863227"/>
    <lineage>
        <taxon>Bacteria</taxon>
        <taxon>Pseudomonadati</taxon>
        <taxon>Pseudomonadota</taxon>
        <taxon>Betaproteobacteria</taxon>
        <taxon>Burkholderiales</taxon>
        <taxon>Burkholderiaceae</taxon>
        <taxon>Trinickia</taxon>
    </lineage>
</organism>
<dbReference type="InterPro" id="IPR023346">
    <property type="entry name" value="Lysozyme-like_dom_sf"/>
</dbReference>
<gene>
    <name evidence="4" type="ORF">C0Z20_16995</name>
</gene>
<dbReference type="InterPro" id="IPR008258">
    <property type="entry name" value="Transglycosylase_SLT_dom_1"/>
</dbReference>
<keyword evidence="5" id="KW-1185">Reference proteome</keyword>
<dbReference type="GO" id="GO:0000270">
    <property type="term" value="P:peptidoglycan metabolic process"/>
    <property type="evidence" value="ECO:0007669"/>
    <property type="project" value="InterPro"/>
</dbReference>
<dbReference type="RefSeq" id="WP_026229378.1">
    <property type="nucleotide sequence ID" value="NZ_KB890164.1"/>
</dbReference>
<proteinExistence type="inferred from homology"/>
<feature type="domain" description="Transglycosylase SLT" evidence="3">
    <location>
        <begin position="92"/>
        <end position="189"/>
    </location>
</feature>
<dbReference type="PANTHER" id="PTHR37423">
    <property type="entry name" value="SOLUBLE LYTIC MUREIN TRANSGLYCOSYLASE-RELATED"/>
    <property type="match status" value="1"/>
</dbReference>
<comment type="caution">
    <text evidence="4">The sequence shown here is derived from an EMBL/GenBank/DDBJ whole genome shotgun (WGS) entry which is preliminary data.</text>
</comment>
<dbReference type="GO" id="GO:0016020">
    <property type="term" value="C:membrane"/>
    <property type="evidence" value="ECO:0007669"/>
    <property type="project" value="InterPro"/>
</dbReference>
<reference evidence="4 5" key="1">
    <citation type="submission" date="2018-01" db="EMBL/GenBank/DDBJ databases">
        <title>Whole genome analyses suggest that Burkholderia sensu lato contains two further novel genera in the rhizoxinica-symbiotica group Mycetohabitans gen. nov., and Trinickia gen. nov.: implications for the evolution of diazotrophy and nodulation in the Burkholderiaceae.</title>
        <authorList>
            <person name="Estrada-de los Santos P."/>
            <person name="Palmer M."/>
            <person name="Chavez-Ramirez B."/>
            <person name="Beukes C."/>
            <person name="Steenkamp E.T."/>
            <person name="Hirsch A.M."/>
            <person name="Manyaka P."/>
            <person name="Maluk M."/>
            <person name="Lafos M."/>
            <person name="Crook M."/>
            <person name="Gross E."/>
            <person name="Simon M.F."/>
            <person name="Bueno dos Reis Junior F."/>
            <person name="Poole P.S."/>
            <person name="Venter S.N."/>
            <person name="James E.K."/>
        </authorList>
    </citation>
    <scope>NUCLEOTIDE SEQUENCE [LARGE SCALE GENOMIC DNA]</scope>
    <source>
        <strain evidence="4 5">JPY 581</strain>
    </source>
</reference>
<evidence type="ECO:0000256" key="1">
    <source>
        <dbReference type="ARBA" id="ARBA00007734"/>
    </source>
</evidence>
<dbReference type="PANTHER" id="PTHR37423:SF2">
    <property type="entry name" value="MEMBRANE-BOUND LYTIC MUREIN TRANSGLYCOSYLASE C"/>
    <property type="match status" value="1"/>
</dbReference>
<protein>
    <submittedName>
        <fullName evidence="4">Lytic transglycosylase domain-containing protein</fullName>
    </submittedName>
</protein>
<sequence length="216" mass="22586">MFLPTASAGAVASLVVSLAWPGASCAQVFGAVRPSGLVVLTNIPKETSETGLKVIVAGPPGVPDGNAAVASGTAPGEGGGNDDVDTSRFAEIIAEAGRRWNVRPELLRAVIAVESKFNPLAVSKRGARGLMQLMPETAKRFAAGNLFDPRVNVLAGAQYLRALLDLFDDNVELAVAAYNAGEQSVIRAGYRIPTNPETKAYVPAVMARYRRLIAGL</sequence>
<accession>A0A2N7X287</accession>
<dbReference type="STRING" id="863227.GCA_000373005_00617"/>
<dbReference type="CDD" id="cd00254">
    <property type="entry name" value="LT-like"/>
    <property type="match status" value="1"/>
</dbReference>
<dbReference type="GO" id="GO:0008933">
    <property type="term" value="F:peptidoglycan lytic transglycosylase activity"/>
    <property type="evidence" value="ECO:0007669"/>
    <property type="project" value="InterPro"/>
</dbReference>
<dbReference type="AlphaFoldDB" id="A0A2N7X287"/>
<keyword evidence="2" id="KW-0732">Signal</keyword>
<evidence type="ECO:0000313" key="4">
    <source>
        <dbReference type="EMBL" id="PMS35720.1"/>
    </source>
</evidence>
<dbReference type="InterPro" id="IPR000189">
    <property type="entry name" value="Transglyc_AS"/>
</dbReference>
<dbReference type="EMBL" id="PNYC01000010">
    <property type="protein sequence ID" value="PMS35720.1"/>
    <property type="molecule type" value="Genomic_DNA"/>
</dbReference>
<feature type="signal peptide" evidence="2">
    <location>
        <begin position="1"/>
        <end position="26"/>
    </location>
</feature>
<dbReference type="SUPFAM" id="SSF53955">
    <property type="entry name" value="Lysozyme-like"/>
    <property type="match status" value="1"/>
</dbReference>
<evidence type="ECO:0000313" key="5">
    <source>
        <dbReference type="Proteomes" id="UP000235777"/>
    </source>
</evidence>
<dbReference type="Pfam" id="PF01464">
    <property type="entry name" value="SLT"/>
    <property type="match status" value="1"/>
</dbReference>
<comment type="similarity">
    <text evidence="1">Belongs to the transglycosylase Slt family.</text>
</comment>
<dbReference type="Gene3D" id="1.10.530.10">
    <property type="match status" value="1"/>
</dbReference>
<dbReference type="OrthoDB" id="9815002at2"/>
<feature type="chain" id="PRO_5014789238" evidence="2">
    <location>
        <begin position="27"/>
        <end position="216"/>
    </location>
</feature>
<dbReference type="Proteomes" id="UP000235777">
    <property type="component" value="Unassembled WGS sequence"/>
</dbReference>
<name>A0A2N7X287_9BURK</name>
<evidence type="ECO:0000256" key="2">
    <source>
        <dbReference type="SAM" id="SignalP"/>
    </source>
</evidence>